<organism evidence="2 3">
    <name type="scientific">Mycolicibacterium hippocampi</name>
    <dbReference type="NCBI Taxonomy" id="659824"/>
    <lineage>
        <taxon>Bacteria</taxon>
        <taxon>Bacillati</taxon>
        <taxon>Actinomycetota</taxon>
        <taxon>Actinomycetes</taxon>
        <taxon>Mycobacteriales</taxon>
        <taxon>Mycobacteriaceae</taxon>
        <taxon>Mycolicibacterium</taxon>
    </lineage>
</organism>
<reference evidence="2 3" key="1">
    <citation type="journal article" date="2019" name="Emerg. Microbes Infect.">
        <title>Comprehensive subspecies identification of 175 nontuberculous mycobacteria species based on 7547 genomic profiles.</title>
        <authorList>
            <person name="Matsumoto Y."/>
            <person name="Kinjo T."/>
            <person name="Motooka D."/>
            <person name="Nabeya D."/>
            <person name="Jung N."/>
            <person name="Uechi K."/>
            <person name="Horii T."/>
            <person name="Iida T."/>
            <person name="Fujita J."/>
            <person name="Nakamura S."/>
        </authorList>
    </citation>
    <scope>NUCLEOTIDE SEQUENCE [LARGE SCALE GENOMIC DNA]</scope>
    <source>
        <strain evidence="2 3">JCM 30996</strain>
    </source>
</reference>
<evidence type="ECO:0000313" key="2">
    <source>
        <dbReference type="EMBL" id="GFH05506.1"/>
    </source>
</evidence>
<dbReference type="Proteomes" id="UP000465304">
    <property type="component" value="Unassembled WGS sequence"/>
</dbReference>
<sequence>MDNRLVEIAVDWTRGGEDGATAVATGATELRADAGGGDPDSDRYLLGLDPHAPETHSPLASAMMRVIADADRHPRDASGIADQRAPSAIAPGREWNHPTTPRRCRRPRT</sequence>
<name>A0A7I9ZXR9_9MYCO</name>
<proteinExistence type="predicted"/>
<dbReference type="AlphaFoldDB" id="A0A7I9ZXR9"/>
<accession>A0A7I9ZXR9</accession>
<keyword evidence="3" id="KW-1185">Reference proteome</keyword>
<protein>
    <submittedName>
        <fullName evidence="2">Uncharacterized protein</fullName>
    </submittedName>
</protein>
<dbReference type="EMBL" id="BLLB01000003">
    <property type="protein sequence ID" value="GFH05506.1"/>
    <property type="molecule type" value="Genomic_DNA"/>
</dbReference>
<evidence type="ECO:0000256" key="1">
    <source>
        <dbReference type="SAM" id="MobiDB-lite"/>
    </source>
</evidence>
<feature type="region of interest" description="Disordered" evidence="1">
    <location>
        <begin position="75"/>
        <end position="109"/>
    </location>
</feature>
<feature type="compositionally biased region" description="Basic residues" evidence="1">
    <location>
        <begin position="100"/>
        <end position="109"/>
    </location>
</feature>
<evidence type="ECO:0000313" key="3">
    <source>
        <dbReference type="Proteomes" id="UP000465304"/>
    </source>
</evidence>
<comment type="caution">
    <text evidence="2">The sequence shown here is derived from an EMBL/GenBank/DDBJ whole genome shotgun (WGS) entry which is preliminary data.</text>
</comment>
<gene>
    <name evidence="2" type="ORF">MHIP_59890</name>
</gene>